<reference evidence="5 6" key="1">
    <citation type="submission" date="2016-10" db="EMBL/GenBank/DDBJ databases">
        <authorList>
            <person name="de Groot N.N."/>
        </authorList>
    </citation>
    <scope>NUCLEOTIDE SEQUENCE [LARGE SCALE GENOMIC DNA]</scope>
    <source>
        <strain evidence="5 6">IBRC-M10015</strain>
    </source>
</reference>
<dbReference type="AlphaFoldDB" id="A0A1G8S8Y6"/>
<evidence type="ECO:0000256" key="1">
    <source>
        <dbReference type="ARBA" id="ARBA00023015"/>
    </source>
</evidence>
<dbReference type="STRING" id="890420.SAMN05216226_101352"/>
<keyword evidence="6" id="KW-1185">Reference proteome</keyword>
<dbReference type="InterPro" id="IPR056531">
    <property type="entry name" value="HVO_A0563_N"/>
</dbReference>
<evidence type="ECO:0000259" key="4">
    <source>
        <dbReference type="Pfam" id="PF24280"/>
    </source>
</evidence>
<dbReference type="SUPFAM" id="SSF88659">
    <property type="entry name" value="Sigma3 and sigma4 domains of RNA polymerase sigma factors"/>
    <property type="match status" value="1"/>
</dbReference>
<dbReference type="PANTHER" id="PTHR34236">
    <property type="entry name" value="DIMETHYL SULFOXIDE REDUCTASE TRANSCRIPTIONAL ACTIVATOR"/>
    <property type="match status" value="1"/>
</dbReference>
<dbReference type="RefSeq" id="WP_092698781.1">
    <property type="nucleotide sequence ID" value="NZ_FNFC01000001.1"/>
</dbReference>
<evidence type="ECO:0000313" key="6">
    <source>
        <dbReference type="Proteomes" id="UP000198856"/>
    </source>
</evidence>
<dbReference type="Pfam" id="PF04967">
    <property type="entry name" value="HTH_10"/>
    <property type="match status" value="1"/>
</dbReference>
<feature type="domain" description="HTH bat-type" evidence="3">
    <location>
        <begin position="155"/>
        <end position="206"/>
    </location>
</feature>
<dbReference type="InterPro" id="IPR013324">
    <property type="entry name" value="RNA_pol_sigma_r3/r4-like"/>
</dbReference>
<gene>
    <name evidence="5" type="ORF">SAMN05216226_101352</name>
</gene>
<sequence>MEQVTIQIADDSAYVSATKDSDALIELWCNEHCDLLYVVGAADGVVEHVRDQVGVRDDIREGNERVIVTEDCLKQHEEGYIETYVQRHDCLLLPPLRYEDGAKHVRVLALDSGRLGDFFNDINEDFPVDVASTQTVTVPVSGSPLAGLGRVSSELTHRQRAVLSTAWQEGYYEIPREVTTAELAAMFDLNRRTVEDHIRRAEQKLVGAFSEQLS</sequence>
<proteinExistence type="predicted"/>
<keyword evidence="2" id="KW-0804">Transcription</keyword>
<dbReference type="PANTHER" id="PTHR34236:SF1">
    <property type="entry name" value="DIMETHYL SULFOXIDE REDUCTASE TRANSCRIPTIONAL ACTIVATOR"/>
    <property type="match status" value="1"/>
</dbReference>
<protein>
    <submittedName>
        <fullName evidence="5">Uncharacterized protein</fullName>
    </submittedName>
</protein>
<evidence type="ECO:0000313" key="5">
    <source>
        <dbReference type="EMBL" id="SDJ25649.1"/>
    </source>
</evidence>
<keyword evidence="1" id="KW-0805">Transcription regulation</keyword>
<evidence type="ECO:0000256" key="2">
    <source>
        <dbReference type="ARBA" id="ARBA00023163"/>
    </source>
</evidence>
<dbReference type="Proteomes" id="UP000198856">
    <property type="component" value="Unassembled WGS sequence"/>
</dbReference>
<dbReference type="InterPro" id="IPR036388">
    <property type="entry name" value="WH-like_DNA-bd_sf"/>
</dbReference>
<organism evidence="5 6">
    <name type="scientific">Halovenus aranensis</name>
    <dbReference type="NCBI Taxonomy" id="890420"/>
    <lineage>
        <taxon>Archaea</taxon>
        <taxon>Methanobacteriati</taxon>
        <taxon>Methanobacteriota</taxon>
        <taxon>Stenosarchaea group</taxon>
        <taxon>Halobacteria</taxon>
        <taxon>Halobacteriales</taxon>
        <taxon>Haloarculaceae</taxon>
        <taxon>Halovenus</taxon>
    </lineage>
</organism>
<evidence type="ECO:0000259" key="3">
    <source>
        <dbReference type="Pfam" id="PF04967"/>
    </source>
</evidence>
<feature type="domain" description="HVO-A0563 N-terminal" evidence="4">
    <location>
        <begin position="5"/>
        <end position="145"/>
    </location>
</feature>
<dbReference type="OrthoDB" id="27447at2157"/>
<dbReference type="Pfam" id="PF24280">
    <property type="entry name" value="HVO_A0563_N"/>
    <property type="match status" value="1"/>
</dbReference>
<dbReference type="Gene3D" id="1.10.10.10">
    <property type="entry name" value="Winged helix-like DNA-binding domain superfamily/Winged helix DNA-binding domain"/>
    <property type="match status" value="1"/>
</dbReference>
<dbReference type="InterPro" id="IPR007050">
    <property type="entry name" value="HTH_bacterioopsin"/>
</dbReference>
<name>A0A1G8S8Y6_9EURY</name>
<accession>A0A1G8S8Y6</accession>
<dbReference type="EMBL" id="FNFC01000001">
    <property type="protein sequence ID" value="SDJ25649.1"/>
    <property type="molecule type" value="Genomic_DNA"/>
</dbReference>